<accession>A0A212KDC2</accession>
<organism evidence="1">
    <name type="scientific">uncultured Desulfovibrio sp</name>
    <dbReference type="NCBI Taxonomy" id="167968"/>
    <lineage>
        <taxon>Bacteria</taxon>
        <taxon>Pseudomonadati</taxon>
        <taxon>Thermodesulfobacteriota</taxon>
        <taxon>Desulfovibrionia</taxon>
        <taxon>Desulfovibrionales</taxon>
        <taxon>Desulfovibrionaceae</taxon>
        <taxon>Desulfovibrio</taxon>
        <taxon>environmental samples</taxon>
    </lineage>
</organism>
<protein>
    <submittedName>
        <fullName evidence="1">Uncharacterized protein</fullName>
    </submittedName>
</protein>
<dbReference type="AlphaFoldDB" id="A0A212KDC2"/>
<evidence type="ECO:0000313" key="1">
    <source>
        <dbReference type="EMBL" id="SBW09696.1"/>
    </source>
</evidence>
<reference evidence="1" key="1">
    <citation type="submission" date="2016-04" db="EMBL/GenBank/DDBJ databases">
        <authorList>
            <person name="Evans L.H."/>
            <person name="Alamgir A."/>
            <person name="Owens N."/>
            <person name="Weber N.D."/>
            <person name="Virtaneva K."/>
            <person name="Barbian K."/>
            <person name="Babar A."/>
            <person name="Rosenke K."/>
        </authorList>
    </citation>
    <scope>NUCLEOTIDE SEQUENCE</scope>
    <source>
        <strain evidence="1">92-2</strain>
    </source>
</reference>
<name>A0A212KDC2_9BACT</name>
<sequence length="145" mass="16309">MRQRQKIQEMLRGFQILMITDAERAKNSGRGKNGSLTAIRQFCLECQGASAKAVRACADEECPLWAWRLATLAGEECPAPAEEAARQALRAIRRQCMGCAGDRVEVRACAARDACALWHCRFGVRPQTYKAVRRRFFAPKPLRLL</sequence>
<proteinExistence type="predicted"/>
<dbReference type="EMBL" id="FLUP01000001">
    <property type="protein sequence ID" value="SBW09696.1"/>
    <property type="molecule type" value="Genomic_DNA"/>
</dbReference>
<gene>
    <name evidence="1" type="ORF">KM92DES2_12764</name>
</gene>